<dbReference type="EMBL" id="PKHE01000019">
    <property type="protein sequence ID" value="PKY87847.1"/>
    <property type="molecule type" value="Genomic_DNA"/>
</dbReference>
<dbReference type="GO" id="GO:0004622">
    <property type="term" value="F:phosphatidylcholine lysophospholipase activity"/>
    <property type="evidence" value="ECO:0007669"/>
    <property type="project" value="TreeGrafter"/>
</dbReference>
<dbReference type="Gene3D" id="3.40.50.1110">
    <property type="entry name" value="SGNH hydrolase"/>
    <property type="match status" value="1"/>
</dbReference>
<dbReference type="SUPFAM" id="SSF52266">
    <property type="entry name" value="SGNH hydrolase"/>
    <property type="match status" value="1"/>
</dbReference>
<proteinExistence type="predicted"/>
<dbReference type="PANTHER" id="PTHR30383:SF5">
    <property type="entry name" value="SGNH HYDROLASE-TYPE ESTERASE DOMAIN-CONTAINING PROTEIN"/>
    <property type="match status" value="1"/>
</dbReference>
<dbReference type="AlphaFoldDB" id="A0A2I1JWW4"/>
<protein>
    <submittedName>
        <fullName evidence="2">GDSL family lipase</fullName>
    </submittedName>
</protein>
<feature type="domain" description="SGNH hydrolase-type esterase" evidence="1">
    <location>
        <begin position="12"/>
        <end position="201"/>
    </location>
</feature>
<evidence type="ECO:0000259" key="1">
    <source>
        <dbReference type="Pfam" id="PF13472"/>
    </source>
</evidence>
<dbReference type="Proteomes" id="UP000234384">
    <property type="component" value="Unassembled WGS sequence"/>
</dbReference>
<accession>A0A2I1JWW4</accession>
<dbReference type="Pfam" id="PF13472">
    <property type="entry name" value="Lipase_GDSL_2"/>
    <property type="match status" value="1"/>
</dbReference>
<dbReference type="PANTHER" id="PTHR30383">
    <property type="entry name" value="THIOESTERASE 1/PROTEASE 1/LYSOPHOSPHOLIPASE L1"/>
    <property type="match status" value="1"/>
</dbReference>
<evidence type="ECO:0000313" key="2">
    <source>
        <dbReference type="EMBL" id="PKY87847.1"/>
    </source>
</evidence>
<dbReference type="InterPro" id="IPR051532">
    <property type="entry name" value="Ester_Hydrolysis_Enzymes"/>
</dbReference>
<dbReference type="InterPro" id="IPR036514">
    <property type="entry name" value="SGNH_hydro_sf"/>
</dbReference>
<evidence type="ECO:0000313" key="3">
    <source>
        <dbReference type="Proteomes" id="UP000234384"/>
    </source>
</evidence>
<sequence length="213" mass="24022">MLNIQPKDTLLFIGDSITDCGRRDFFQANLGQGYVNMIAGDLYRKFFHYHLNIINRGVSGNTIADLVERWQSDCLDYQPDIITIQIGINDIWHRYSAETHLTPDGLAQFIAHYRYLIQSVKAQNAATHIIIVEPFLLPEPEFNQAMLTDLLAMNQAISQLAEDEAVLLVKTHTIMNRLAKGLGCTTVAGQDGVHPTSFGHAHLAERWFVTTRV</sequence>
<reference evidence="2 3" key="1">
    <citation type="submission" date="2017-12" db="EMBL/GenBank/DDBJ databases">
        <title>Phylogenetic diversity of female urinary microbiome.</title>
        <authorList>
            <person name="Thomas-White K."/>
            <person name="Wolfe A.J."/>
        </authorList>
    </citation>
    <scope>NUCLEOTIDE SEQUENCE [LARGE SCALE GENOMIC DNA]</scope>
    <source>
        <strain evidence="2 3">UMB0898</strain>
    </source>
</reference>
<name>A0A2I1JWW4_9LACT</name>
<dbReference type="CDD" id="cd01834">
    <property type="entry name" value="SGNH_hydrolase_like_2"/>
    <property type="match status" value="1"/>
</dbReference>
<dbReference type="InterPro" id="IPR013830">
    <property type="entry name" value="SGNH_hydro"/>
</dbReference>
<dbReference type="OrthoDB" id="9794725at2"/>
<dbReference type="RefSeq" id="WP_101954603.1">
    <property type="nucleotide sequence ID" value="NZ_PKHE01000019.1"/>
</dbReference>
<gene>
    <name evidence="2" type="ORF">CYJ57_06535</name>
</gene>
<comment type="caution">
    <text evidence="2">The sequence shown here is derived from an EMBL/GenBank/DDBJ whole genome shotgun (WGS) entry which is preliminary data.</text>
</comment>
<organism evidence="2 3">
    <name type="scientific">Falseniella ignava</name>
    <dbReference type="NCBI Taxonomy" id="137730"/>
    <lineage>
        <taxon>Bacteria</taxon>
        <taxon>Bacillati</taxon>
        <taxon>Bacillota</taxon>
        <taxon>Bacilli</taxon>
        <taxon>Lactobacillales</taxon>
        <taxon>Aerococcaceae</taxon>
        <taxon>Falseniella</taxon>
    </lineage>
</organism>